<feature type="transmembrane region" description="Helical" evidence="7">
    <location>
        <begin position="288"/>
        <end position="309"/>
    </location>
</feature>
<feature type="transmembrane region" description="Helical" evidence="7">
    <location>
        <begin position="243"/>
        <end position="267"/>
    </location>
</feature>
<evidence type="ECO:0000256" key="4">
    <source>
        <dbReference type="ARBA" id="ARBA00022989"/>
    </source>
</evidence>
<feature type="transmembrane region" description="Helical" evidence="7">
    <location>
        <begin position="368"/>
        <end position="387"/>
    </location>
</feature>
<dbReference type="FunFam" id="1.20.1250.20:FF:000053">
    <property type="entry name" value="Nitrate transporter 2.1"/>
    <property type="match status" value="1"/>
</dbReference>
<dbReference type="Gene3D" id="1.20.1250.20">
    <property type="entry name" value="MFS general substrate transporter like domains"/>
    <property type="match status" value="2"/>
</dbReference>
<dbReference type="PANTHER" id="PTHR23515">
    <property type="entry name" value="HIGH-AFFINITY NITRATE TRANSPORTER 2.3"/>
    <property type="match status" value="1"/>
</dbReference>
<keyword evidence="6 7" id="KW-0472">Membrane</keyword>
<comment type="caution">
    <text evidence="8">The sequence shown here is derived from an EMBL/GenBank/DDBJ whole genome shotgun (WGS) entry which is preliminary data.</text>
</comment>
<dbReference type="AlphaFoldDB" id="A0AA41VMB8"/>
<evidence type="ECO:0000256" key="2">
    <source>
        <dbReference type="ARBA" id="ARBA00008432"/>
    </source>
</evidence>
<proteinExistence type="inferred from homology"/>
<dbReference type="InterPro" id="IPR044772">
    <property type="entry name" value="NO3_transporter"/>
</dbReference>
<feature type="transmembrane region" description="Helical" evidence="7">
    <location>
        <begin position="144"/>
        <end position="165"/>
    </location>
</feature>
<feature type="transmembrane region" description="Helical" evidence="7">
    <location>
        <begin position="393"/>
        <end position="419"/>
    </location>
</feature>
<dbReference type="InterPro" id="IPR011701">
    <property type="entry name" value="MFS"/>
</dbReference>
<comment type="subcellular location">
    <subcellularLocation>
        <location evidence="1">Membrane</location>
        <topology evidence="1">Multi-pass membrane protein</topology>
    </subcellularLocation>
</comment>
<keyword evidence="3 7" id="KW-0812">Transmembrane</keyword>
<name>A0AA41VMB8_PAPNU</name>
<evidence type="ECO:0000256" key="5">
    <source>
        <dbReference type="ARBA" id="ARBA00023063"/>
    </source>
</evidence>
<keyword evidence="4 7" id="KW-1133">Transmembrane helix</keyword>
<organism evidence="8 9">
    <name type="scientific">Papaver nudicaule</name>
    <name type="common">Iceland poppy</name>
    <dbReference type="NCBI Taxonomy" id="74823"/>
    <lineage>
        <taxon>Eukaryota</taxon>
        <taxon>Viridiplantae</taxon>
        <taxon>Streptophyta</taxon>
        <taxon>Embryophyta</taxon>
        <taxon>Tracheophyta</taxon>
        <taxon>Spermatophyta</taxon>
        <taxon>Magnoliopsida</taxon>
        <taxon>Ranunculales</taxon>
        <taxon>Papaveraceae</taxon>
        <taxon>Papaveroideae</taxon>
        <taxon>Papaver</taxon>
    </lineage>
</organism>
<reference evidence="8" key="1">
    <citation type="submission" date="2022-03" db="EMBL/GenBank/DDBJ databases">
        <title>A functionally conserved STORR gene fusion in Papaver species that diverged 16.8 million years ago.</title>
        <authorList>
            <person name="Catania T."/>
        </authorList>
    </citation>
    <scope>NUCLEOTIDE SEQUENCE</scope>
    <source>
        <strain evidence="8">S-191538</strain>
    </source>
</reference>
<feature type="transmembrane region" description="Helical" evidence="7">
    <location>
        <begin position="458"/>
        <end position="477"/>
    </location>
</feature>
<dbReference type="CDD" id="cd17341">
    <property type="entry name" value="MFS_NRT2_like"/>
    <property type="match status" value="1"/>
</dbReference>
<dbReference type="GO" id="GO:0016020">
    <property type="term" value="C:membrane"/>
    <property type="evidence" value="ECO:0007669"/>
    <property type="project" value="UniProtKB-SubCell"/>
</dbReference>
<feature type="transmembrane region" description="Helical" evidence="7">
    <location>
        <begin position="426"/>
        <end position="446"/>
    </location>
</feature>
<gene>
    <name evidence="8" type="ORF">MKW94_004075</name>
</gene>
<feature type="transmembrane region" description="Helical" evidence="7">
    <location>
        <begin position="84"/>
        <end position="105"/>
    </location>
</feature>
<dbReference type="FunFam" id="1.20.1250.20:FF:000048">
    <property type="entry name" value="High affinity nitrate transporter"/>
    <property type="match status" value="1"/>
</dbReference>
<dbReference type="InterPro" id="IPR036259">
    <property type="entry name" value="MFS_trans_sf"/>
</dbReference>
<feature type="transmembrane region" description="Helical" evidence="7">
    <location>
        <begin position="172"/>
        <end position="192"/>
    </location>
</feature>
<dbReference type="Proteomes" id="UP001177140">
    <property type="component" value="Unassembled WGS sequence"/>
</dbReference>
<evidence type="ECO:0000313" key="8">
    <source>
        <dbReference type="EMBL" id="MCL7043780.1"/>
    </source>
</evidence>
<protein>
    <submittedName>
        <fullName evidence="8">Uncharacterized protein</fullName>
    </submittedName>
</protein>
<dbReference type="Pfam" id="PF07690">
    <property type="entry name" value="MFS_1"/>
    <property type="match status" value="1"/>
</dbReference>
<keyword evidence="9" id="KW-1185">Reference proteome</keyword>
<evidence type="ECO:0000256" key="6">
    <source>
        <dbReference type="ARBA" id="ARBA00023136"/>
    </source>
</evidence>
<evidence type="ECO:0000256" key="7">
    <source>
        <dbReference type="SAM" id="Phobius"/>
    </source>
</evidence>
<evidence type="ECO:0000256" key="1">
    <source>
        <dbReference type="ARBA" id="ARBA00004141"/>
    </source>
</evidence>
<evidence type="ECO:0000313" key="9">
    <source>
        <dbReference type="Proteomes" id="UP001177140"/>
    </source>
</evidence>
<sequence>MEDDHKAGSSSTSEITMGIGLINNGNAISRQQSFAFTVSPQYSKQATSSNDRRAKFDLPVDSEHKAKVVKLFSFANPHMRTFHLSWISFFTCFVSTFAAAPLVPIIRDNLDLNKTDIGNASIASVSGGIFSRLIMGAVCDLLGPRYGCAFFMMLTAPAVFCMALVTSPGGYVAVRFMIGFSLATFVSSHYWMSTMFNVNVIGLANGTSAGWGNVGSGATQLLMPLLYELIKRLGSTSFTAWRIAFFIPGWMHIIAGLLVLILGQDLPDGNLSCLQKKGDLGKDSLPKVVWYAVTNYRTWIFFLLYGFSLGVELTTDNVIAEYFYDRFDLKLHVAGMVAALGIANVVSRPFGGYLSDLCARKYGMRARLWNLWILQTMGGLFCIWLGHSDSLPFAISSLILFSLFIQTACGAAFGIIPFISRRSLGVSFGLIGAGGNFGSVLTQYLFFTRSGYTTSTGITLMGIMTVACTLPVALIHFPQWGSMFFPPSKDSAIYNEECYYGSEWTDDEKTKGLHSSSIKFAENSRTERGSHINGGTKTFLRVGHLEKDSVSHA</sequence>
<keyword evidence="5" id="KW-0534">Nitrate assimilation</keyword>
<dbReference type="SUPFAM" id="SSF103473">
    <property type="entry name" value="MFS general substrate transporter"/>
    <property type="match status" value="1"/>
</dbReference>
<comment type="similarity">
    <text evidence="2">Belongs to the major facilitator superfamily. Nitrate/nitrite porter (TC 2.A.1.8) family.</text>
</comment>
<dbReference type="GO" id="GO:0042128">
    <property type="term" value="P:nitrate assimilation"/>
    <property type="evidence" value="ECO:0007669"/>
    <property type="project" value="UniProtKB-KW"/>
</dbReference>
<dbReference type="GO" id="GO:0015112">
    <property type="term" value="F:nitrate transmembrane transporter activity"/>
    <property type="evidence" value="ECO:0007669"/>
    <property type="project" value="InterPro"/>
</dbReference>
<evidence type="ECO:0000256" key="3">
    <source>
        <dbReference type="ARBA" id="ARBA00022692"/>
    </source>
</evidence>
<accession>A0AA41VMB8</accession>
<dbReference type="EMBL" id="JAJJMA010250541">
    <property type="protein sequence ID" value="MCL7043780.1"/>
    <property type="molecule type" value="Genomic_DNA"/>
</dbReference>